<dbReference type="InterPro" id="IPR003593">
    <property type="entry name" value="AAA+_ATPase"/>
</dbReference>
<keyword evidence="12" id="KW-1185">Reference proteome</keyword>
<evidence type="ECO:0000313" key="11">
    <source>
        <dbReference type="EMBL" id="KPL85292.1"/>
    </source>
</evidence>
<organism evidence="11 12">
    <name type="scientific">Herpetosiphon geysericola</name>
    <dbReference type="NCBI Taxonomy" id="70996"/>
    <lineage>
        <taxon>Bacteria</taxon>
        <taxon>Bacillati</taxon>
        <taxon>Chloroflexota</taxon>
        <taxon>Chloroflexia</taxon>
        <taxon>Herpetosiphonales</taxon>
        <taxon>Herpetosiphonaceae</taxon>
        <taxon>Herpetosiphon</taxon>
    </lineage>
</organism>
<dbReference type="STRING" id="70996.SE18_16575"/>
<dbReference type="RefSeq" id="WP_054535574.1">
    <property type="nucleotide sequence ID" value="NZ_LGKP01000025.1"/>
</dbReference>
<evidence type="ECO:0000256" key="8">
    <source>
        <dbReference type="ARBA" id="ARBA00048027"/>
    </source>
</evidence>
<dbReference type="AlphaFoldDB" id="A0A0P6XZL8"/>
<keyword evidence="9" id="KW-0963">Cytoplasm</keyword>
<dbReference type="InterPro" id="IPR036891">
    <property type="entry name" value="Signal_recog_part_SRP54_M_sf"/>
</dbReference>
<dbReference type="InterPro" id="IPR000897">
    <property type="entry name" value="SRP54_GTPase_dom"/>
</dbReference>
<dbReference type="EMBL" id="LGKP01000025">
    <property type="protein sequence ID" value="KPL85292.1"/>
    <property type="molecule type" value="Genomic_DNA"/>
</dbReference>
<feature type="binding site" evidence="9">
    <location>
        <begin position="191"/>
        <end position="195"/>
    </location>
    <ligand>
        <name>GTP</name>
        <dbReference type="ChEBI" id="CHEBI:37565"/>
    </ligand>
</feature>
<evidence type="ECO:0000256" key="7">
    <source>
        <dbReference type="ARBA" id="ARBA00023274"/>
    </source>
</evidence>
<name>A0A0P6XZL8_9CHLR</name>
<evidence type="ECO:0000256" key="2">
    <source>
        <dbReference type="ARBA" id="ARBA00022741"/>
    </source>
</evidence>
<evidence type="ECO:0000259" key="10">
    <source>
        <dbReference type="PROSITE" id="PS00300"/>
    </source>
</evidence>
<comment type="function">
    <text evidence="9">Involved in targeting and insertion of nascent membrane proteins into the cytoplasmic membrane. Binds to the hydrophobic signal sequence of the ribosome-nascent chain (RNC) as it emerges from the ribosomes. The SRP-RNC complex is then targeted to the cytoplasmic membrane where it interacts with the SRP receptor FtsY.</text>
</comment>
<dbReference type="HAMAP" id="MF_00306">
    <property type="entry name" value="SRP54"/>
    <property type="match status" value="1"/>
</dbReference>
<gene>
    <name evidence="9" type="primary">ffh</name>
    <name evidence="11" type="ORF">SE18_16575</name>
</gene>
<dbReference type="PANTHER" id="PTHR11564:SF5">
    <property type="entry name" value="SIGNAL RECOGNITION PARTICLE SUBUNIT SRP54"/>
    <property type="match status" value="1"/>
</dbReference>
<dbReference type="InterPro" id="IPR022941">
    <property type="entry name" value="SRP54"/>
</dbReference>
<evidence type="ECO:0000256" key="9">
    <source>
        <dbReference type="HAMAP-Rule" id="MF_00306"/>
    </source>
</evidence>
<feature type="binding site" evidence="9">
    <location>
        <begin position="109"/>
        <end position="116"/>
    </location>
    <ligand>
        <name>GTP</name>
        <dbReference type="ChEBI" id="CHEBI:37565"/>
    </ligand>
</feature>
<dbReference type="FunFam" id="3.40.50.300:FF:000022">
    <property type="entry name" value="Signal recognition particle 54 kDa subunit"/>
    <property type="match status" value="1"/>
</dbReference>
<dbReference type="SMART" id="SM00963">
    <property type="entry name" value="SRP54_N"/>
    <property type="match status" value="1"/>
</dbReference>
<accession>A0A0P6XZL8</accession>
<dbReference type="SUPFAM" id="SSF47446">
    <property type="entry name" value="Signal peptide-binding domain"/>
    <property type="match status" value="1"/>
</dbReference>
<dbReference type="InterPro" id="IPR004125">
    <property type="entry name" value="Signal_recog_particle_SRP54_M"/>
</dbReference>
<dbReference type="Gene3D" id="1.10.260.30">
    <property type="entry name" value="Signal recognition particle, SRP54 subunit, M-domain"/>
    <property type="match status" value="1"/>
</dbReference>
<dbReference type="Gene3D" id="1.20.120.140">
    <property type="entry name" value="Signal recognition particle SRP54, nucleotide-binding domain"/>
    <property type="match status" value="1"/>
</dbReference>
<dbReference type="GO" id="GO:0003924">
    <property type="term" value="F:GTPase activity"/>
    <property type="evidence" value="ECO:0007669"/>
    <property type="project" value="UniProtKB-UniRule"/>
</dbReference>
<protein>
    <recommendedName>
        <fullName evidence="9">Signal recognition particle protein</fullName>
        <ecNumber evidence="9">3.6.5.4</ecNumber>
    </recommendedName>
    <alternativeName>
        <fullName evidence="9">Fifty-four homolog</fullName>
    </alternativeName>
</protein>
<dbReference type="GO" id="GO:0006614">
    <property type="term" value="P:SRP-dependent cotranslational protein targeting to membrane"/>
    <property type="evidence" value="ECO:0007669"/>
    <property type="project" value="InterPro"/>
</dbReference>
<evidence type="ECO:0000256" key="4">
    <source>
        <dbReference type="ARBA" id="ARBA00022884"/>
    </source>
</evidence>
<dbReference type="Pfam" id="PF02978">
    <property type="entry name" value="SRP_SPB"/>
    <property type="match status" value="1"/>
</dbReference>
<dbReference type="Pfam" id="PF00448">
    <property type="entry name" value="SRP54"/>
    <property type="match status" value="1"/>
</dbReference>
<dbReference type="Pfam" id="PF02881">
    <property type="entry name" value="SRP54_N"/>
    <property type="match status" value="1"/>
</dbReference>
<comment type="subunit">
    <text evidence="9">Part of the signal recognition particle protein translocation system, which is composed of SRP and FtsY.</text>
</comment>
<dbReference type="PROSITE" id="PS00300">
    <property type="entry name" value="SRP54"/>
    <property type="match status" value="1"/>
</dbReference>
<dbReference type="Gene3D" id="3.40.50.300">
    <property type="entry name" value="P-loop containing nucleotide triphosphate hydrolases"/>
    <property type="match status" value="1"/>
</dbReference>
<proteinExistence type="inferred from homology"/>
<comment type="catalytic activity">
    <reaction evidence="8 9">
        <text>GTP + H2O = GDP + phosphate + H(+)</text>
        <dbReference type="Rhea" id="RHEA:19669"/>
        <dbReference type="ChEBI" id="CHEBI:15377"/>
        <dbReference type="ChEBI" id="CHEBI:15378"/>
        <dbReference type="ChEBI" id="CHEBI:37565"/>
        <dbReference type="ChEBI" id="CHEBI:43474"/>
        <dbReference type="ChEBI" id="CHEBI:58189"/>
        <dbReference type="EC" id="3.6.5.4"/>
    </reaction>
</comment>
<dbReference type="GO" id="GO:0048500">
    <property type="term" value="C:signal recognition particle"/>
    <property type="evidence" value="ECO:0007669"/>
    <property type="project" value="UniProtKB-UniRule"/>
</dbReference>
<comment type="domain">
    <text evidence="9">Composed of three domains: the N-terminal N domain, which is responsible for interactions with the ribosome, the central G domain, which binds GTP, and the C-terminal M domain, which binds the RNA and the signal sequence of the RNC.</text>
</comment>
<sequence>MFENLSDRLTDVFNRLGSKGRLTESDVDAGLREVRLALLEADVNFKVVKDFVARVREQAIGEEVTKSLTPGQQVIKIVHDELVHLLGDANVPINESKNREQPTIVMLVGLQGAGKTTMAAKLALYMRKKGKTPLLVAADIYRPAAIKQLETLGKQLNIPVFSEGTEVAPPDIAEHALRQARINGNNFVIVDTAGRLQIDERLMGELQQVVERIGPTEIMLVVDAMIGQESVKVAEAFHAKVPLTGLIMTKIDGDARGGAALSMREVTGVPIKFLGTGEKTDAIEPFHPDRLAQRILGMGDVMTLIERAEQVYDKDEAKKMQKKMRKGTFDFEDFLGAMNSMRKLGPLQQILGMIPGIGKQLRQMKDLDEALDDREMKRIEAIIQSMTIKERRNPDLLKDPSRKRRISVGSGTRIEDVNALVKQFREMQRMMKRFGKGGQNPRDLMRMFK</sequence>
<dbReference type="InterPro" id="IPR027417">
    <property type="entry name" value="P-loop_NTPase"/>
</dbReference>
<dbReference type="CDD" id="cd18539">
    <property type="entry name" value="SRP_G"/>
    <property type="match status" value="1"/>
</dbReference>
<feature type="binding site" evidence="9">
    <location>
        <begin position="249"/>
        <end position="252"/>
    </location>
    <ligand>
        <name>GTP</name>
        <dbReference type="ChEBI" id="CHEBI:37565"/>
    </ligand>
</feature>
<keyword evidence="6 9" id="KW-0733">Signal recognition particle</keyword>
<evidence type="ECO:0000256" key="5">
    <source>
        <dbReference type="ARBA" id="ARBA00023134"/>
    </source>
</evidence>
<evidence type="ECO:0000256" key="3">
    <source>
        <dbReference type="ARBA" id="ARBA00022801"/>
    </source>
</evidence>
<comment type="similarity">
    <text evidence="1 9">Belongs to the GTP-binding SRP family. SRP54 subfamily.</text>
</comment>
<dbReference type="PATRIC" id="fig|70996.4.peg.185"/>
<comment type="subcellular location">
    <subcellularLocation>
        <location evidence="9">Cytoplasm</location>
    </subcellularLocation>
    <text evidence="9">The SRP-RNC complex is targeted to the cytoplasmic membrane.</text>
</comment>
<dbReference type="InterPro" id="IPR013822">
    <property type="entry name" value="Signal_recog_particl_SRP54_hlx"/>
</dbReference>
<evidence type="ECO:0000256" key="1">
    <source>
        <dbReference type="ARBA" id="ARBA00005450"/>
    </source>
</evidence>
<dbReference type="OrthoDB" id="9804720at2"/>
<keyword evidence="3 9" id="KW-0378">Hydrolase</keyword>
<dbReference type="GO" id="GO:0005525">
    <property type="term" value="F:GTP binding"/>
    <property type="evidence" value="ECO:0007669"/>
    <property type="project" value="UniProtKB-UniRule"/>
</dbReference>
<dbReference type="NCBIfam" id="TIGR00959">
    <property type="entry name" value="ffh"/>
    <property type="match status" value="1"/>
</dbReference>
<dbReference type="EC" id="3.6.5.4" evidence="9"/>
<comment type="caution">
    <text evidence="11">The sequence shown here is derived from an EMBL/GenBank/DDBJ whole genome shotgun (WGS) entry which is preliminary data.</text>
</comment>
<keyword evidence="7 9" id="KW-0687">Ribonucleoprotein</keyword>
<keyword evidence="2 9" id="KW-0547">Nucleotide-binding</keyword>
<dbReference type="SUPFAM" id="SSF52540">
    <property type="entry name" value="P-loop containing nucleoside triphosphate hydrolases"/>
    <property type="match status" value="1"/>
</dbReference>
<dbReference type="Proteomes" id="UP000050277">
    <property type="component" value="Unassembled WGS sequence"/>
</dbReference>
<dbReference type="PANTHER" id="PTHR11564">
    <property type="entry name" value="SIGNAL RECOGNITION PARTICLE 54K PROTEIN SRP54"/>
    <property type="match status" value="1"/>
</dbReference>
<evidence type="ECO:0000256" key="6">
    <source>
        <dbReference type="ARBA" id="ARBA00023135"/>
    </source>
</evidence>
<reference evidence="11 12" key="1">
    <citation type="submission" date="2015-07" db="EMBL/GenBank/DDBJ databases">
        <title>Whole genome sequence of Herpetosiphon geysericola DSM 7119.</title>
        <authorList>
            <person name="Hemp J."/>
            <person name="Ward L.M."/>
            <person name="Pace L.A."/>
            <person name="Fischer W.W."/>
        </authorList>
    </citation>
    <scope>NUCLEOTIDE SEQUENCE [LARGE SCALE GENOMIC DNA]</scope>
    <source>
        <strain evidence="11 12">DSM 7119</strain>
    </source>
</reference>
<dbReference type="InterPro" id="IPR042101">
    <property type="entry name" value="SRP54_N_sf"/>
</dbReference>
<dbReference type="InterPro" id="IPR004780">
    <property type="entry name" value="SRP"/>
</dbReference>
<dbReference type="SMART" id="SM00382">
    <property type="entry name" value="AAA"/>
    <property type="match status" value="1"/>
</dbReference>
<evidence type="ECO:0000313" key="12">
    <source>
        <dbReference type="Proteomes" id="UP000050277"/>
    </source>
</evidence>
<keyword evidence="4 9" id="KW-0694">RNA-binding</keyword>
<dbReference type="SMART" id="SM00962">
    <property type="entry name" value="SRP54"/>
    <property type="match status" value="1"/>
</dbReference>
<feature type="domain" description="SRP54-type proteins GTP-binding" evidence="10">
    <location>
        <begin position="270"/>
        <end position="283"/>
    </location>
</feature>
<keyword evidence="5 9" id="KW-0342">GTP-binding</keyword>
<dbReference type="GO" id="GO:0008312">
    <property type="term" value="F:7S RNA binding"/>
    <property type="evidence" value="ECO:0007669"/>
    <property type="project" value="InterPro"/>
</dbReference>